<evidence type="ECO:0000313" key="7">
    <source>
        <dbReference type="EMBL" id="KGF54217.1"/>
    </source>
</evidence>
<dbReference type="InterPro" id="IPR013324">
    <property type="entry name" value="RNA_pol_sigma_r3/r4-like"/>
</dbReference>
<dbReference type="Proteomes" id="UP000029585">
    <property type="component" value="Unassembled WGS sequence"/>
</dbReference>
<dbReference type="eggNOG" id="COG1595">
    <property type="taxonomic scope" value="Bacteria"/>
</dbReference>
<dbReference type="PANTHER" id="PTHR43133">
    <property type="entry name" value="RNA POLYMERASE ECF-TYPE SIGMA FACTO"/>
    <property type="match status" value="1"/>
</dbReference>
<dbReference type="InterPro" id="IPR036388">
    <property type="entry name" value="WH-like_DNA-bd_sf"/>
</dbReference>
<evidence type="ECO:0000256" key="5">
    <source>
        <dbReference type="ARBA" id="ARBA00023163"/>
    </source>
</evidence>
<keyword evidence="5" id="KW-0804">Transcription</keyword>
<reference evidence="7 8" key="1">
    <citation type="submission" date="2011-08" db="EMBL/GenBank/DDBJ databases">
        <title>The Genome Sequence of Clostridium orbiscindens 1_3_50AFAA.</title>
        <authorList>
            <consortium name="The Broad Institute Genome Sequencing Platform"/>
            <person name="Earl A."/>
            <person name="Ward D."/>
            <person name="Feldgarden M."/>
            <person name="Gevers D."/>
            <person name="Daigneault M."/>
            <person name="Strauss J."/>
            <person name="Allen-Vercoe E."/>
            <person name="Young S.K."/>
            <person name="Zeng Q."/>
            <person name="Gargeya S."/>
            <person name="Fitzgerald M."/>
            <person name="Haas B."/>
            <person name="Abouelleil A."/>
            <person name="Alvarado L."/>
            <person name="Arachchi H.M."/>
            <person name="Berlin A."/>
            <person name="Brown A."/>
            <person name="Chapman S.B."/>
            <person name="Chen Z."/>
            <person name="Dunbar C."/>
            <person name="Freedman E."/>
            <person name="Gearin G."/>
            <person name="Gellesch M."/>
            <person name="Goldberg J."/>
            <person name="Griggs A."/>
            <person name="Gujja S."/>
            <person name="Heiman D."/>
            <person name="Howarth C."/>
            <person name="Larson L."/>
            <person name="Lui A."/>
            <person name="MacDonald P.J.P."/>
            <person name="Montmayeur A."/>
            <person name="Murphy C."/>
            <person name="Neiman D."/>
            <person name="Pearson M."/>
            <person name="Priest M."/>
            <person name="Roberts A."/>
            <person name="Saif S."/>
            <person name="Shea T."/>
            <person name="Shenoy N."/>
            <person name="Sisk P."/>
            <person name="Stolte C."/>
            <person name="Sykes S."/>
            <person name="Wortman J."/>
            <person name="Nusbaum C."/>
            <person name="Birren B."/>
        </authorList>
    </citation>
    <scope>NUCLEOTIDE SEQUENCE [LARGE SCALE GENOMIC DNA]</scope>
    <source>
        <strain evidence="7 8">1_3_50AFAA</strain>
    </source>
</reference>
<name>A0A096CH99_FLAPL</name>
<dbReference type="AlphaFoldDB" id="A0A096CH99"/>
<gene>
    <name evidence="7" type="ORF">HMPREF9460_03011</name>
</gene>
<dbReference type="GO" id="GO:0016987">
    <property type="term" value="F:sigma factor activity"/>
    <property type="evidence" value="ECO:0007669"/>
    <property type="project" value="UniProtKB-KW"/>
</dbReference>
<protein>
    <recommendedName>
        <fullName evidence="6">RNA polymerase sigma-70 region 2 domain-containing protein</fullName>
    </recommendedName>
</protein>
<dbReference type="HOGENOM" id="CLU_047691_21_0_9"/>
<feature type="domain" description="RNA polymerase sigma-70 region 2" evidence="6">
    <location>
        <begin position="12"/>
        <end position="79"/>
    </location>
</feature>
<sequence length="178" mass="21286">MMPDKNELVERLYRLHFKKLFIYANAVLRDPEQAKDVVQDTFHEALRRIDVFAKHENPGGWLMNTLKNKLKENERTRRRDLLRLLSLDADFPDESNLPEELVAAQPEPQEESVIEKVERVLTPEEYQLLKRLVFDRASHLEVAQEFGISVYASQKRLERIREKLYTVFPERKKRRKKK</sequence>
<evidence type="ECO:0000256" key="4">
    <source>
        <dbReference type="ARBA" id="ARBA00023125"/>
    </source>
</evidence>
<dbReference type="GO" id="GO:0006352">
    <property type="term" value="P:DNA-templated transcription initiation"/>
    <property type="evidence" value="ECO:0007669"/>
    <property type="project" value="InterPro"/>
</dbReference>
<dbReference type="PANTHER" id="PTHR43133:SF8">
    <property type="entry name" value="RNA POLYMERASE SIGMA FACTOR HI_1459-RELATED"/>
    <property type="match status" value="1"/>
</dbReference>
<dbReference type="RefSeq" id="WP_009256628.1">
    <property type="nucleotide sequence ID" value="NZ_KN174164.1"/>
</dbReference>
<dbReference type="SUPFAM" id="SSF88946">
    <property type="entry name" value="Sigma2 domain of RNA polymerase sigma factors"/>
    <property type="match status" value="1"/>
</dbReference>
<dbReference type="GO" id="GO:0003677">
    <property type="term" value="F:DNA binding"/>
    <property type="evidence" value="ECO:0007669"/>
    <property type="project" value="UniProtKB-KW"/>
</dbReference>
<evidence type="ECO:0000256" key="2">
    <source>
        <dbReference type="ARBA" id="ARBA00023015"/>
    </source>
</evidence>
<dbReference type="SUPFAM" id="SSF88659">
    <property type="entry name" value="Sigma3 and sigma4 domains of RNA polymerase sigma factors"/>
    <property type="match status" value="1"/>
</dbReference>
<proteinExistence type="inferred from homology"/>
<evidence type="ECO:0000256" key="1">
    <source>
        <dbReference type="ARBA" id="ARBA00010641"/>
    </source>
</evidence>
<dbReference type="InterPro" id="IPR007627">
    <property type="entry name" value="RNA_pol_sigma70_r2"/>
</dbReference>
<dbReference type="Gene3D" id="1.10.10.10">
    <property type="entry name" value="Winged helix-like DNA-binding domain superfamily/Winged helix DNA-binding domain"/>
    <property type="match status" value="1"/>
</dbReference>
<keyword evidence="2" id="KW-0805">Transcription regulation</keyword>
<dbReference type="Gene3D" id="1.10.1740.10">
    <property type="match status" value="1"/>
</dbReference>
<dbReference type="InterPro" id="IPR014284">
    <property type="entry name" value="RNA_pol_sigma-70_dom"/>
</dbReference>
<keyword evidence="3" id="KW-0731">Sigma factor</keyword>
<comment type="similarity">
    <text evidence="1">Belongs to the sigma-70 factor family. ECF subfamily.</text>
</comment>
<keyword evidence="4" id="KW-0238">DNA-binding</keyword>
<evidence type="ECO:0000259" key="6">
    <source>
        <dbReference type="Pfam" id="PF04542"/>
    </source>
</evidence>
<keyword evidence="8" id="KW-1185">Reference proteome</keyword>
<dbReference type="PATRIC" id="fig|742738.3.peg.3095"/>
<evidence type="ECO:0000313" key="8">
    <source>
        <dbReference type="Proteomes" id="UP000029585"/>
    </source>
</evidence>
<evidence type="ECO:0000256" key="3">
    <source>
        <dbReference type="ARBA" id="ARBA00023082"/>
    </source>
</evidence>
<dbReference type="NCBIfam" id="TIGR02937">
    <property type="entry name" value="sigma70-ECF"/>
    <property type="match status" value="1"/>
</dbReference>
<accession>A0A096CH99</accession>
<dbReference type="Pfam" id="PF04542">
    <property type="entry name" value="Sigma70_r2"/>
    <property type="match status" value="1"/>
</dbReference>
<dbReference type="EMBL" id="ADLO01000092">
    <property type="protein sequence ID" value="KGF54217.1"/>
    <property type="molecule type" value="Genomic_DNA"/>
</dbReference>
<dbReference type="InterPro" id="IPR013325">
    <property type="entry name" value="RNA_pol_sigma_r2"/>
</dbReference>
<dbReference type="InterPro" id="IPR039425">
    <property type="entry name" value="RNA_pol_sigma-70-like"/>
</dbReference>
<organism evidence="7 8">
    <name type="scientific">Flavonifractor plautii 1_3_50AFAA</name>
    <dbReference type="NCBI Taxonomy" id="742738"/>
    <lineage>
        <taxon>Bacteria</taxon>
        <taxon>Bacillati</taxon>
        <taxon>Bacillota</taxon>
        <taxon>Clostridia</taxon>
        <taxon>Eubacteriales</taxon>
        <taxon>Oscillospiraceae</taxon>
        <taxon>Flavonifractor</taxon>
    </lineage>
</organism>
<comment type="caution">
    <text evidence="7">The sequence shown here is derived from an EMBL/GenBank/DDBJ whole genome shotgun (WGS) entry which is preliminary data.</text>
</comment>